<dbReference type="SUPFAM" id="SSF46785">
    <property type="entry name" value="Winged helix' DNA-binding domain"/>
    <property type="match status" value="1"/>
</dbReference>
<sequence>MSSSSITELAARIATNTTIVNDFYTQNGLPTPSFDQASSLNPVISPSTAPEIEAARQAVIYDCQELRILMQGPAQYLASLSATELVGIQGITRFGLAKKVPIDGEATFEQLAAHAGIGVTHMKRVLRLAMAQHIFQEIRPGVVAHTAASRLLAEDEPLHQWMAWKTDEGWGGAFHSCDAMARWPDSGEPDETGFALAHGGQGVWPYLSERPDRLRRFADMMRLFSRRPGLEAHHVVKGYPWGDLPHGATVVDVGGSHGVFTCAIAREFPSLNFVVQVRKLLVIRLNVRFMRRWRLTMVTQDLDEGVIRDSERQRPEELADRVHYQVHDFMTKQPVRHADVYFFRAIFHNWSHKYALEILRNLVPALKPGAKIVMADYIIPSPDKMPKPREAALRTGIVSMNVLFNSADRELEEWAKLFAEADPGFDFKGGSQPPGSDLWILEAEWR</sequence>
<evidence type="ECO:0000256" key="1">
    <source>
        <dbReference type="ARBA" id="ARBA00022603"/>
    </source>
</evidence>
<dbReference type="Pfam" id="PF00891">
    <property type="entry name" value="Methyltransf_2"/>
    <property type="match status" value="1"/>
</dbReference>
<comment type="caution">
    <text evidence="5">The sequence shown here is derived from an EMBL/GenBank/DDBJ whole genome shotgun (WGS) entry which is preliminary data.</text>
</comment>
<dbReference type="InterPro" id="IPR029063">
    <property type="entry name" value="SAM-dependent_MTases_sf"/>
</dbReference>
<dbReference type="InterPro" id="IPR036390">
    <property type="entry name" value="WH_DNA-bd_sf"/>
</dbReference>
<dbReference type="InterPro" id="IPR016461">
    <property type="entry name" value="COMT-like"/>
</dbReference>
<dbReference type="PANTHER" id="PTHR43712:SF12">
    <property type="entry name" value="STERIGMATOCYSTIN 8-O-METHYLTRANSFERASE"/>
    <property type="match status" value="1"/>
</dbReference>
<dbReference type="CDD" id="cd02440">
    <property type="entry name" value="AdoMet_MTases"/>
    <property type="match status" value="1"/>
</dbReference>
<keyword evidence="3" id="KW-0949">S-adenosyl-L-methionine</keyword>
<feature type="domain" description="O-methyltransferase C-terminal" evidence="4">
    <location>
        <begin position="301"/>
        <end position="421"/>
    </location>
</feature>
<dbReference type="InterPro" id="IPR001077">
    <property type="entry name" value="COMT_C"/>
</dbReference>
<dbReference type="Proteomes" id="UP001430848">
    <property type="component" value="Unassembled WGS sequence"/>
</dbReference>
<dbReference type="PANTHER" id="PTHR43712">
    <property type="entry name" value="PUTATIVE (AFU_ORTHOLOGUE AFUA_4G14580)-RELATED"/>
    <property type="match status" value="1"/>
</dbReference>
<reference evidence="5 6" key="1">
    <citation type="submission" date="2024-02" db="EMBL/GenBank/DDBJ databases">
        <title>De novo assembly and annotation of 12 fungi associated with fruit tree decline syndrome in Ontario, Canada.</title>
        <authorList>
            <person name="Sulman M."/>
            <person name="Ellouze W."/>
            <person name="Ilyukhin E."/>
        </authorList>
    </citation>
    <scope>NUCLEOTIDE SEQUENCE [LARGE SCALE GENOMIC DNA]</scope>
    <source>
        <strain evidence="5 6">M169</strain>
    </source>
</reference>
<dbReference type="Gene3D" id="3.40.50.150">
    <property type="entry name" value="Vaccinia Virus protein VP39"/>
    <property type="match status" value="1"/>
</dbReference>
<organism evidence="5 6">
    <name type="scientific">Diaporthe eres</name>
    <name type="common">Phomopsis oblonga</name>
    <dbReference type="NCBI Taxonomy" id="83184"/>
    <lineage>
        <taxon>Eukaryota</taxon>
        <taxon>Fungi</taxon>
        <taxon>Dikarya</taxon>
        <taxon>Ascomycota</taxon>
        <taxon>Pezizomycotina</taxon>
        <taxon>Sordariomycetes</taxon>
        <taxon>Sordariomycetidae</taxon>
        <taxon>Diaporthales</taxon>
        <taxon>Diaporthaceae</taxon>
        <taxon>Diaporthe</taxon>
        <taxon>Diaporthe eres species complex</taxon>
    </lineage>
</organism>
<accession>A0ABR1P1C8</accession>
<protein>
    <recommendedName>
        <fullName evidence="4">O-methyltransferase C-terminal domain-containing protein</fullName>
    </recommendedName>
</protein>
<evidence type="ECO:0000313" key="6">
    <source>
        <dbReference type="Proteomes" id="UP001430848"/>
    </source>
</evidence>
<dbReference type="EMBL" id="JAKNSF020000059">
    <property type="protein sequence ID" value="KAK7723485.1"/>
    <property type="molecule type" value="Genomic_DNA"/>
</dbReference>
<evidence type="ECO:0000256" key="3">
    <source>
        <dbReference type="ARBA" id="ARBA00022691"/>
    </source>
</evidence>
<evidence type="ECO:0000256" key="2">
    <source>
        <dbReference type="ARBA" id="ARBA00022679"/>
    </source>
</evidence>
<dbReference type="InterPro" id="IPR036388">
    <property type="entry name" value="WH-like_DNA-bd_sf"/>
</dbReference>
<dbReference type="SUPFAM" id="SSF53335">
    <property type="entry name" value="S-adenosyl-L-methionine-dependent methyltransferases"/>
    <property type="match status" value="1"/>
</dbReference>
<proteinExistence type="predicted"/>
<dbReference type="Gene3D" id="1.10.10.10">
    <property type="entry name" value="Winged helix-like DNA-binding domain superfamily/Winged helix DNA-binding domain"/>
    <property type="match status" value="1"/>
</dbReference>
<keyword evidence="6" id="KW-1185">Reference proteome</keyword>
<name>A0ABR1P1C8_DIAER</name>
<evidence type="ECO:0000259" key="4">
    <source>
        <dbReference type="Pfam" id="PF00891"/>
    </source>
</evidence>
<dbReference type="PROSITE" id="PS51683">
    <property type="entry name" value="SAM_OMT_II"/>
    <property type="match status" value="1"/>
</dbReference>
<keyword evidence="2" id="KW-0808">Transferase</keyword>
<keyword evidence="1" id="KW-0489">Methyltransferase</keyword>
<evidence type="ECO:0000313" key="5">
    <source>
        <dbReference type="EMBL" id="KAK7723485.1"/>
    </source>
</evidence>
<gene>
    <name evidence="5" type="ORF">SLS63_008779</name>
</gene>